<dbReference type="Gene3D" id="1.20.1090.10">
    <property type="entry name" value="Dehydroquinate synthase-like - alpha domain"/>
    <property type="match status" value="1"/>
</dbReference>
<proteinExistence type="predicted"/>
<reference evidence="2 3" key="1">
    <citation type="submission" date="2020-10" db="EMBL/GenBank/DDBJ databases">
        <title>ChiBAC.</title>
        <authorList>
            <person name="Zenner C."/>
            <person name="Hitch T.C.A."/>
            <person name="Clavel T."/>
        </authorList>
    </citation>
    <scope>NUCLEOTIDE SEQUENCE [LARGE SCALE GENOMIC DNA]</scope>
    <source>
        <strain evidence="2 3">DSM 107455</strain>
    </source>
</reference>
<comment type="caution">
    <text evidence="2">The sequence shown here is derived from an EMBL/GenBank/DDBJ whole genome shotgun (WGS) entry which is preliminary data.</text>
</comment>
<keyword evidence="3" id="KW-1185">Reference proteome</keyword>
<organism evidence="2 3">
    <name type="scientific">Thermophilibacter gallinarum</name>
    <dbReference type="NCBI Taxonomy" id="2779357"/>
    <lineage>
        <taxon>Bacteria</taxon>
        <taxon>Bacillati</taxon>
        <taxon>Actinomycetota</taxon>
        <taxon>Coriobacteriia</taxon>
        <taxon>Coriobacteriales</taxon>
        <taxon>Atopobiaceae</taxon>
        <taxon>Thermophilibacter</taxon>
    </lineage>
</organism>
<dbReference type="Gene3D" id="3.40.50.1970">
    <property type="match status" value="1"/>
</dbReference>
<dbReference type="RefSeq" id="WP_193529328.1">
    <property type="nucleotide sequence ID" value="NZ_JADCJZ010000001.1"/>
</dbReference>
<dbReference type="Proteomes" id="UP001194273">
    <property type="component" value="Unassembled WGS sequence"/>
</dbReference>
<name>A0ABR9QSA8_9ACTN</name>
<dbReference type="EMBL" id="JADCJZ010000001">
    <property type="protein sequence ID" value="MBE5023922.1"/>
    <property type="molecule type" value="Genomic_DNA"/>
</dbReference>
<evidence type="ECO:0000313" key="3">
    <source>
        <dbReference type="Proteomes" id="UP001194273"/>
    </source>
</evidence>
<feature type="region of interest" description="Disordered" evidence="1">
    <location>
        <begin position="1"/>
        <end position="31"/>
    </location>
</feature>
<gene>
    <name evidence="2" type="ORF">INF26_03515</name>
</gene>
<feature type="compositionally biased region" description="Basic and acidic residues" evidence="1">
    <location>
        <begin position="1"/>
        <end position="23"/>
    </location>
</feature>
<protein>
    <submittedName>
        <fullName evidence="2">3-dehydroquinate synthase</fullName>
    </submittedName>
</protein>
<evidence type="ECO:0000256" key="1">
    <source>
        <dbReference type="SAM" id="MobiDB-lite"/>
    </source>
</evidence>
<sequence>MSDETTAEKDREPEAEEAAEKDPAPVAASAQRTTRQWVVMRGASMDLRVGEGILAEFARVLKSAAGRPHLCLLVHEPGALEDVVRTLHDNLCAEGFEVATASLDASACDLDAVAAFVGRLDEARVTRDDIVLAVGGYRTLSVASFACDAWCGGVQLAEVPLDLPSAVLAATTPRALDADGRERMLEQDSTARYTALDLDVLLADATDGELRLAFALMVQTALCESDRSFGRLWDNADAVAAGDRKALASQLADILKSRGKVSSSNSAALRQSLELGTTFATALASVAPGAVDAGEALADGMRFAARLGVVQESLSIDDMLAIDEVLERLGVGTSRVAVDPAELVGAIRAERYARTRRFMLAVPRSLGRVRLAVMTEELLTEHVTAWCASRPTD</sequence>
<accession>A0ABR9QSA8</accession>
<dbReference type="SUPFAM" id="SSF56796">
    <property type="entry name" value="Dehydroquinate synthase-like"/>
    <property type="match status" value="1"/>
</dbReference>
<evidence type="ECO:0000313" key="2">
    <source>
        <dbReference type="EMBL" id="MBE5023922.1"/>
    </source>
</evidence>